<accession>A0ABN8HQ98</accession>
<name>A0ABN8HQ98_9NEOP</name>
<feature type="compositionally biased region" description="Pro residues" evidence="1">
    <location>
        <begin position="119"/>
        <end position="136"/>
    </location>
</feature>
<evidence type="ECO:0000256" key="1">
    <source>
        <dbReference type="SAM" id="MobiDB-lite"/>
    </source>
</evidence>
<organism evidence="2 3">
    <name type="scientific">Iphiclides podalirius</name>
    <name type="common">scarce swallowtail</name>
    <dbReference type="NCBI Taxonomy" id="110791"/>
    <lineage>
        <taxon>Eukaryota</taxon>
        <taxon>Metazoa</taxon>
        <taxon>Ecdysozoa</taxon>
        <taxon>Arthropoda</taxon>
        <taxon>Hexapoda</taxon>
        <taxon>Insecta</taxon>
        <taxon>Pterygota</taxon>
        <taxon>Neoptera</taxon>
        <taxon>Endopterygota</taxon>
        <taxon>Lepidoptera</taxon>
        <taxon>Glossata</taxon>
        <taxon>Ditrysia</taxon>
        <taxon>Papilionoidea</taxon>
        <taxon>Papilionidae</taxon>
        <taxon>Papilioninae</taxon>
        <taxon>Iphiclides</taxon>
    </lineage>
</organism>
<dbReference type="EMBL" id="OW152822">
    <property type="protein sequence ID" value="CAH2036883.1"/>
    <property type="molecule type" value="Genomic_DNA"/>
</dbReference>
<dbReference type="Proteomes" id="UP000837857">
    <property type="component" value="Chromosome 10"/>
</dbReference>
<evidence type="ECO:0000313" key="3">
    <source>
        <dbReference type="Proteomes" id="UP000837857"/>
    </source>
</evidence>
<feature type="non-terminal residue" evidence="2">
    <location>
        <position position="1"/>
    </location>
</feature>
<proteinExistence type="predicted"/>
<sequence>MVCAICEGRWSRGGPRLMCPRTPPAPAGGSYAGALRGRRPDHMTGTPHTHTPHHPAHPPSTPSASPTNTQAGAAARSLRPSAAASVALSYSERAAELGAAVSGSPPRGAGGFDLRDPSHFPPMRAPHAPAPAPPPAQRRLAAPHPPLQQNTDRHPPGMATG</sequence>
<keyword evidence="3" id="KW-1185">Reference proteome</keyword>
<protein>
    <submittedName>
        <fullName evidence="2">Uncharacterized protein</fullName>
    </submittedName>
</protein>
<gene>
    <name evidence="2" type="ORF">IPOD504_LOCUS918</name>
</gene>
<evidence type="ECO:0000313" key="2">
    <source>
        <dbReference type="EMBL" id="CAH2036883.1"/>
    </source>
</evidence>
<feature type="region of interest" description="Disordered" evidence="1">
    <location>
        <begin position="17"/>
        <end position="161"/>
    </location>
</feature>
<reference evidence="2" key="1">
    <citation type="submission" date="2022-03" db="EMBL/GenBank/DDBJ databases">
        <authorList>
            <person name="Martin H S."/>
        </authorList>
    </citation>
    <scope>NUCLEOTIDE SEQUENCE</scope>
</reference>
<feature type="compositionally biased region" description="Low complexity" evidence="1">
    <location>
        <begin position="62"/>
        <end position="89"/>
    </location>
</feature>